<evidence type="ECO:0000313" key="1">
    <source>
        <dbReference type="EMBL" id="MBB3192632.1"/>
    </source>
</evidence>
<comment type="caution">
    <text evidence="1">The sequence shown here is derived from an EMBL/GenBank/DDBJ whole genome shotgun (WGS) entry which is preliminary data.</text>
</comment>
<protein>
    <submittedName>
        <fullName evidence="1">Uncharacterized protein</fullName>
    </submittedName>
</protein>
<keyword evidence="2" id="KW-1185">Reference proteome</keyword>
<dbReference type="AlphaFoldDB" id="A0A839VAX2"/>
<evidence type="ECO:0000313" key="2">
    <source>
        <dbReference type="Proteomes" id="UP000547614"/>
    </source>
</evidence>
<reference evidence="1 2" key="1">
    <citation type="submission" date="2020-08" db="EMBL/GenBank/DDBJ databases">
        <title>Genomic Encyclopedia of Type Strains, Phase III (KMG-III): the genomes of soil and plant-associated and newly described type strains.</title>
        <authorList>
            <person name="Whitman W."/>
        </authorList>
    </citation>
    <scope>NUCLEOTIDE SEQUENCE [LARGE SCALE GENOMIC DNA]</scope>
    <source>
        <strain evidence="1 2">CECT 7282</strain>
    </source>
</reference>
<accession>A0A839VAX2</accession>
<proteinExistence type="predicted"/>
<dbReference type="EMBL" id="JACHXP010000051">
    <property type="protein sequence ID" value="MBB3192632.1"/>
    <property type="molecule type" value="Genomic_DNA"/>
</dbReference>
<dbReference type="Proteomes" id="UP000547614">
    <property type="component" value="Unassembled WGS sequence"/>
</dbReference>
<gene>
    <name evidence="1" type="ORF">FHR94_003933</name>
</gene>
<organism evidence="1 2">
    <name type="scientific">Halomonas cerina</name>
    <dbReference type="NCBI Taxonomy" id="447424"/>
    <lineage>
        <taxon>Bacteria</taxon>
        <taxon>Pseudomonadati</taxon>
        <taxon>Pseudomonadota</taxon>
        <taxon>Gammaproteobacteria</taxon>
        <taxon>Oceanospirillales</taxon>
        <taxon>Halomonadaceae</taxon>
        <taxon>Halomonas</taxon>
    </lineage>
</organism>
<sequence>MTTTKNAGNVGLPDRGNHRLAIGWPDDDRIDPLPDEIAYLADLAGHIAAGIEDDDIDVLVRVGGIF</sequence>
<name>A0A839VAX2_9GAMM</name>